<organism evidence="2 3">
    <name type="scientific">Nitrogeniibacter mangrovi</name>
    <dbReference type="NCBI Taxonomy" id="2016596"/>
    <lineage>
        <taxon>Bacteria</taxon>
        <taxon>Pseudomonadati</taxon>
        <taxon>Pseudomonadota</taxon>
        <taxon>Betaproteobacteria</taxon>
        <taxon>Rhodocyclales</taxon>
        <taxon>Zoogloeaceae</taxon>
        <taxon>Nitrogeniibacter</taxon>
    </lineage>
</organism>
<dbReference type="PANTHER" id="PTHR13887:SF41">
    <property type="entry name" value="THIOREDOXIN SUPERFAMILY PROTEIN"/>
    <property type="match status" value="1"/>
</dbReference>
<name>A0A6C1B572_9RHOO</name>
<evidence type="ECO:0000259" key="1">
    <source>
        <dbReference type="Pfam" id="PF01323"/>
    </source>
</evidence>
<accession>A0A6C1B572</accession>
<evidence type="ECO:0000313" key="3">
    <source>
        <dbReference type="Proteomes" id="UP000501991"/>
    </source>
</evidence>
<sequence length="219" mass="23967">MTLHIDLIADFICPWCHVGETRLRTALQQLAAKRPDVQVEIQRLPFFLDDTTPPEGYDYQSYLEKKFGSAEAVAEVQAQVSQAGEADGVHFAFDKISLRPSTLPAHRLMLQLQAVGADPVLTSKLAQYIFSAYFEAGKNIGDPKQLATIAQLAGVQDKDLADWLAGDDATDEVKAVFEQVKSLGIQGVPFFVFNQRLAVSGAQSPENLLSAMEQALDAE</sequence>
<protein>
    <submittedName>
        <fullName evidence="2">DsbA family oxidoreductase</fullName>
    </submittedName>
</protein>
<proteinExistence type="predicted"/>
<dbReference type="PANTHER" id="PTHR13887">
    <property type="entry name" value="GLUTATHIONE S-TRANSFERASE KAPPA"/>
    <property type="match status" value="1"/>
</dbReference>
<dbReference type="CDD" id="cd03024">
    <property type="entry name" value="DsbA_FrnE"/>
    <property type="match status" value="1"/>
</dbReference>
<dbReference type="GO" id="GO:0016491">
    <property type="term" value="F:oxidoreductase activity"/>
    <property type="evidence" value="ECO:0007669"/>
    <property type="project" value="InterPro"/>
</dbReference>
<gene>
    <name evidence="2" type="ORF">G3580_15155</name>
</gene>
<reference evidence="2 3" key="1">
    <citation type="submission" date="2020-02" db="EMBL/GenBank/DDBJ databases">
        <title>Nitrogenibacter mangrovi gen. nov., sp. nov. isolated from mangrove sediment, a denitrifying betaproteobacterium.</title>
        <authorList>
            <person name="Liao H."/>
            <person name="Tian Y."/>
        </authorList>
    </citation>
    <scope>NUCLEOTIDE SEQUENCE [LARGE SCALE GENOMIC DNA]</scope>
    <source>
        <strain evidence="2 3">M9-3-2</strain>
    </source>
</reference>
<dbReference type="Pfam" id="PF01323">
    <property type="entry name" value="DSBA"/>
    <property type="match status" value="1"/>
</dbReference>
<dbReference type="Gene3D" id="3.40.30.10">
    <property type="entry name" value="Glutaredoxin"/>
    <property type="match status" value="1"/>
</dbReference>
<evidence type="ECO:0000313" key="2">
    <source>
        <dbReference type="EMBL" id="QID18841.1"/>
    </source>
</evidence>
<keyword evidence="3" id="KW-1185">Reference proteome</keyword>
<dbReference type="InterPro" id="IPR036249">
    <property type="entry name" value="Thioredoxin-like_sf"/>
</dbReference>
<dbReference type="InterPro" id="IPR001853">
    <property type="entry name" value="DSBA-like_thioredoxin_dom"/>
</dbReference>
<dbReference type="EMBL" id="CP048836">
    <property type="protein sequence ID" value="QID18841.1"/>
    <property type="molecule type" value="Genomic_DNA"/>
</dbReference>
<dbReference type="SUPFAM" id="SSF52833">
    <property type="entry name" value="Thioredoxin-like"/>
    <property type="match status" value="1"/>
</dbReference>
<dbReference type="Proteomes" id="UP000501991">
    <property type="component" value="Chromosome"/>
</dbReference>
<dbReference type="RefSeq" id="WP_173766890.1">
    <property type="nucleotide sequence ID" value="NZ_CP048836.1"/>
</dbReference>
<dbReference type="KEGG" id="azq:G3580_15155"/>
<dbReference type="AlphaFoldDB" id="A0A6C1B572"/>
<feature type="domain" description="DSBA-like thioredoxin" evidence="1">
    <location>
        <begin position="5"/>
        <end position="212"/>
    </location>
</feature>